<dbReference type="Proteomes" id="UP001626550">
    <property type="component" value="Unassembled WGS sequence"/>
</dbReference>
<reference evidence="4 5" key="1">
    <citation type="submission" date="2024-11" db="EMBL/GenBank/DDBJ databases">
        <title>Adaptive evolution of stress response genes in parasites aligns with host niche diversity.</title>
        <authorList>
            <person name="Hahn C."/>
            <person name="Resl P."/>
        </authorList>
    </citation>
    <scope>NUCLEOTIDE SEQUENCE [LARGE SCALE GENOMIC DNA]</scope>
    <source>
        <strain evidence="4">EGGRZ-B1_66</strain>
        <tissue evidence="4">Body</tissue>
    </source>
</reference>
<feature type="domain" description="Protein kinase" evidence="3">
    <location>
        <begin position="115"/>
        <end position="384"/>
    </location>
</feature>
<dbReference type="AlphaFoldDB" id="A0ABD2PSL6"/>
<comment type="caution">
    <text evidence="4">The sequence shown here is derived from an EMBL/GenBank/DDBJ whole genome shotgun (WGS) entry which is preliminary data.</text>
</comment>
<evidence type="ECO:0000256" key="2">
    <source>
        <dbReference type="SAM" id="Phobius"/>
    </source>
</evidence>
<gene>
    <name evidence="4" type="ORF">Ciccas_010962</name>
</gene>
<organism evidence="4 5">
    <name type="scientific">Cichlidogyrus casuarinus</name>
    <dbReference type="NCBI Taxonomy" id="1844966"/>
    <lineage>
        <taxon>Eukaryota</taxon>
        <taxon>Metazoa</taxon>
        <taxon>Spiralia</taxon>
        <taxon>Lophotrochozoa</taxon>
        <taxon>Platyhelminthes</taxon>
        <taxon>Monogenea</taxon>
        <taxon>Monopisthocotylea</taxon>
        <taxon>Dactylogyridea</taxon>
        <taxon>Ancyrocephalidae</taxon>
        <taxon>Cichlidogyrus</taxon>
    </lineage>
</organism>
<proteinExistence type="predicted"/>
<dbReference type="Gene3D" id="1.10.510.10">
    <property type="entry name" value="Transferase(Phosphotransferase) domain 1"/>
    <property type="match status" value="1"/>
</dbReference>
<dbReference type="InterPro" id="IPR050167">
    <property type="entry name" value="Ser_Thr_protein_kinase"/>
</dbReference>
<dbReference type="SMART" id="SM00220">
    <property type="entry name" value="S_TKc"/>
    <property type="match status" value="1"/>
</dbReference>
<dbReference type="SUPFAM" id="SSF56112">
    <property type="entry name" value="Protein kinase-like (PK-like)"/>
    <property type="match status" value="1"/>
</dbReference>
<dbReference type="InterPro" id="IPR001245">
    <property type="entry name" value="Ser-Thr/Tyr_kinase_cat_dom"/>
</dbReference>
<dbReference type="Pfam" id="PF07714">
    <property type="entry name" value="PK_Tyr_Ser-Thr"/>
    <property type="match status" value="1"/>
</dbReference>
<keyword evidence="2" id="KW-0812">Transmembrane</keyword>
<feature type="region of interest" description="Disordered" evidence="1">
    <location>
        <begin position="88"/>
        <end position="113"/>
    </location>
</feature>
<evidence type="ECO:0000256" key="1">
    <source>
        <dbReference type="SAM" id="MobiDB-lite"/>
    </source>
</evidence>
<keyword evidence="5" id="KW-1185">Reference proteome</keyword>
<dbReference type="InterPro" id="IPR000719">
    <property type="entry name" value="Prot_kinase_dom"/>
</dbReference>
<feature type="transmembrane region" description="Helical" evidence="2">
    <location>
        <begin position="6"/>
        <end position="26"/>
    </location>
</feature>
<keyword evidence="2" id="KW-0472">Membrane</keyword>
<accession>A0ABD2PSL6</accession>
<evidence type="ECO:0000313" key="4">
    <source>
        <dbReference type="EMBL" id="KAL3310471.1"/>
    </source>
</evidence>
<protein>
    <recommendedName>
        <fullName evidence="3">Protein kinase domain-containing protein</fullName>
    </recommendedName>
</protein>
<dbReference type="PANTHER" id="PTHR23257:SF963">
    <property type="entry name" value="AT08303P"/>
    <property type="match status" value="1"/>
</dbReference>
<dbReference type="PROSITE" id="PS50011">
    <property type="entry name" value="PROTEIN_KINASE_DOM"/>
    <property type="match status" value="1"/>
</dbReference>
<name>A0ABD2PSL6_9PLAT</name>
<sequence>MLDTTSIAFAVFYCVNVLVLLLVILIGKYLASRPKRNQVHSEVSLKFTDFVLASDRFSKSYFFSSLFPDSYNLVRVVSKETDTTSVSDSAILRAEPDESEADAADEDEPQDPPKRCIGARAQIGCISDFIFFSDGDEAICRLKKLSDSKEIVWDELPKLKQMAKLSMVNVASVYGIVEIGSEWFLATEFCQRGSLQELTDNSMFPMNWRLKLYLLDQIASALEYLHQYNIVHGRLKLSNCAIDQLWTCKLNDFGLQTVIQEEPGLQSTVSFGELGPLSPKVDVKDFGKILIILGNRKEHEIIPVNEEQEEVELTLKRDCFEKNERDNRKDLVPDFARYEKLVQDCVEQRESMGHAIRELKNLGPGKKENITELILDMVSQHSAKTVFYDSWKNIRQVWKRKPGRRLRN</sequence>
<keyword evidence="2" id="KW-1133">Transmembrane helix</keyword>
<evidence type="ECO:0000313" key="5">
    <source>
        <dbReference type="Proteomes" id="UP001626550"/>
    </source>
</evidence>
<feature type="compositionally biased region" description="Acidic residues" evidence="1">
    <location>
        <begin position="97"/>
        <end position="110"/>
    </location>
</feature>
<evidence type="ECO:0000259" key="3">
    <source>
        <dbReference type="PROSITE" id="PS50011"/>
    </source>
</evidence>
<dbReference type="PANTHER" id="PTHR23257">
    <property type="entry name" value="SERINE-THREONINE PROTEIN KINASE"/>
    <property type="match status" value="1"/>
</dbReference>
<dbReference type="EMBL" id="JBJKFK010002925">
    <property type="protein sequence ID" value="KAL3310471.1"/>
    <property type="molecule type" value="Genomic_DNA"/>
</dbReference>
<dbReference type="InterPro" id="IPR011009">
    <property type="entry name" value="Kinase-like_dom_sf"/>
</dbReference>